<evidence type="ECO:0000256" key="1">
    <source>
        <dbReference type="SAM" id="MobiDB-lite"/>
    </source>
</evidence>
<evidence type="ECO:0000256" key="2">
    <source>
        <dbReference type="SAM" id="SignalP"/>
    </source>
</evidence>
<proteinExistence type="predicted"/>
<accession>K5W0Q3</accession>
<protein>
    <submittedName>
        <fullName evidence="3">Uncharacterized protein</fullName>
    </submittedName>
</protein>
<sequence>MKSILWLSLFVLLVSEYENSELNQKGERRYDARTFQGFMEAQHALPWKLLCEPGHRLAVMMPTNYLAKQTYGLHPTVGKIICDWTLCALIWWTPSRTRTRASSQGWPNQSRWTGQLRANSSA</sequence>
<feature type="signal peptide" evidence="2">
    <location>
        <begin position="1"/>
        <end position="16"/>
    </location>
</feature>
<gene>
    <name evidence="3" type="ORF">PHACADRAFT_261271</name>
</gene>
<organism evidence="3 4">
    <name type="scientific">Phanerochaete carnosa (strain HHB-10118-sp)</name>
    <name type="common">White-rot fungus</name>
    <name type="synonym">Peniophora carnosa</name>
    <dbReference type="NCBI Taxonomy" id="650164"/>
    <lineage>
        <taxon>Eukaryota</taxon>
        <taxon>Fungi</taxon>
        <taxon>Dikarya</taxon>
        <taxon>Basidiomycota</taxon>
        <taxon>Agaricomycotina</taxon>
        <taxon>Agaricomycetes</taxon>
        <taxon>Polyporales</taxon>
        <taxon>Phanerochaetaceae</taxon>
        <taxon>Phanerochaete</taxon>
    </lineage>
</organism>
<dbReference type="AlphaFoldDB" id="K5W0Q3"/>
<dbReference type="Proteomes" id="UP000008370">
    <property type="component" value="Unassembled WGS sequence"/>
</dbReference>
<keyword evidence="4" id="KW-1185">Reference proteome</keyword>
<dbReference type="RefSeq" id="XP_007399021.1">
    <property type="nucleotide sequence ID" value="XM_007398959.1"/>
</dbReference>
<name>K5W0Q3_PHACS</name>
<dbReference type="HOGENOM" id="CLU_2027554_0_0_1"/>
<reference evidence="3 4" key="1">
    <citation type="journal article" date="2012" name="BMC Genomics">
        <title>Comparative genomics of the white-rot fungi, Phanerochaete carnosa and P. chrysosporium, to elucidate the genetic basis of the distinct wood types they colonize.</title>
        <authorList>
            <person name="Suzuki H."/>
            <person name="MacDonald J."/>
            <person name="Syed K."/>
            <person name="Salamov A."/>
            <person name="Hori C."/>
            <person name="Aerts A."/>
            <person name="Henrissat B."/>
            <person name="Wiebenga A."/>
            <person name="vanKuyk P.A."/>
            <person name="Barry K."/>
            <person name="Lindquist E."/>
            <person name="LaButti K."/>
            <person name="Lapidus A."/>
            <person name="Lucas S."/>
            <person name="Coutinho P."/>
            <person name="Gong Y."/>
            <person name="Samejima M."/>
            <person name="Mahadevan R."/>
            <person name="Abou-Zaid M."/>
            <person name="de Vries R.P."/>
            <person name="Igarashi K."/>
            <person name="Yadav J.S."/>
            <person name="Grigoriev I.V."/>
            <person name="Master E.R."/>
        </authorList>
    </citation>
    <scope>NUCLEOTIDE SEQUENCE [LARGE SCALE GENOMIC DNA]</scope>
    <source>
        <strain evidence="3 4">HHB-10118-sp</strain>
    </source>
</reference>
<dbReference type="EMBL" id="JH930475">
    <property type="protein sequence ID" value="EKM52680.1"/>
    <property type="molecule type" value="Genomic_DNA"/>
</dbReference>
<feature type="region of interest" description="Disordered" evidence="1">
    <location>
        <begin position="98"/>
        <end position="122"/>
    </location>
</feature>
<keyword evidence="2" id="KW-0732">Signal</keyword>
<feature type="chain" id="PRO_5003885308" evidence="2">
    <location>
        <begin position="17"/>
        <end position="122"/>
    </location>
</feature>
<dbReference type="InParanoid" id="K5W0Q3"/>
<dbReference type="GeneID" id="18917939"/>
<evidence type="ECO:0000313" key="4">
    <source>
        <dbReference type="Proteomes" id="UP000008370"/>
    </source>
</evidence>
<dbReference type="KEGG" id="pco:PHACADRAFT_261271"/>
<evidence type="ECO:0000313" key="3">
    <source>
        <dbReference type="EMBL" id="EKM52680.1"/>
    </source>
</evidence>